<feature type="region of interest" description="Disordered" evidence="1">
    <location>
        <begin position="141"/>
        <end position="164"/>
    </location>
</feature>
<reference evidence="2" key="1">
    <citation type="submission" date="2020-04" db="EMBL/GenBank/DDBJ databases">
        <authorList>
            <person name="Zhang T."/>
        </authorList>
    </citation>
    <scope>NUCLEOTIDE SEQUENCE</scope>
    <source>
        <strain evidence="2">HKST-UBA01</strain>
    </source>
</reference>
<comment type="caution">
    <text evidence="2">The sequence shown here is derived from an EMBL/GenBank/DDBJ whole genome shotgun (WGS) entry which is preliminary data.</text>
</comment>
<evidence type="ECO:0000313" key="3">
    <source>
        <dbReference type="Proteomes" id="UP000697710"/>
    </source>
</evidence>
<feature type="region of interest" description="Disordered" evidence="1">
    <location>
        <begin position="1"/>
        <end position="37"/>
    </location>
</feature>
<gene>
    <name evidence="2" type="ORF">KC729_01040</name>
</gene>
<evidence type="ECO:0000256" key="1">
    <source>
        <dbReference type="SAM" id="MobiDB-lite"/>
    </source>
</evidence>
<protein>
    <submittedName>
        <fullName evidence="2">Uncharacterized protein</fullName>
    </submittedName>
</protein>
<dbReference type="EMBL" id="JAGQHR010000012">
    <property type="protein sequence ID" value="MCA9726238.1"/>
    <property type="molecule type" value="Genomic_DNA"/>
</dbReference>
<organism evidence="2 3">
    <name type="scientific">Eiseniibacteriota bacterium</name>
    <dbReference type="NCBI Taxonomy" id="2212470"/>
    <lineage>
        <taxon>Bacteria</taxon>
        <taxon>Candidatus Eiseniibacteriota</taxon>
    </lineage>
</organism>
<reference evidence="2" key="2">
    <citation type="journal article" date="2021" name="Microbiome">
        <title>Successional dynamics and alternative stable states in a saline activated sludge microbial community over 9 years.</title>
        <authorList>
            <person name="Wang Y."/>
            <person name="Ye J."/>
            <person name="Ju F."/>
            <person name="Liu L."/>
            <person name="Boyd J.A."/>
            <person name="Deng Y."/>
            <person name="Parks D.H."/>
            <person name="Jiang X."/>
            <person name="Yin X."/>
            <person name="Woodcroft B.J."/>
            <person name="Tyson G.W."/>
            <person name="Hugenholtz P."/>
            <person name="Polz M.F."/>
            <person name="Zhang T."/>
        </authorList>
    </citation>
    <scope>NUCLEOTIDE SEQUENCE</scope>
    <source>
        <strain evidence="2">HKST-UBA01</strain>
    </source>
</reference>
<proteinExistence type="predicted"/>
<feature type="compositionally biased region" description="Basic residues" evidence="1">
    <location>
        <begin position="23"/>
        <end position="37"/>
    </location>
</feature>
<sequence>MKHQRSSRAPGSRRWVGSSSHPGFKRRVGSSKRPGSRKPRRWLLGMLGVVTAAALTSGVALAASDTNAAKKQIAPTLDEIRIEGEIAMPQVVFITARDQFHYDDELHRDYLRWAPEIAALAPLPGLIWIVGHERPSTLFPGASSLDDPVVPLPASNSESDRRKP</sequence>
<name>A0A956RMN7_UNCEI</name>
<dbReference type="AlphaFoldDB" id="A0A956RMN7"/>
<evidence type="ECO:0000313" key="2">
    <source>
        <dbReference type="EMBL" id="MCA9726238.1"/>
    </source>
</evidence>
<dbReference type="Proteomes" id="UP000697710">
    <property type="component" value="Unassembled WGS sequence"/>
</dbReference>
<accession>A0A956RMN7</accession>